<sequence>MQPIYVYLIDDDQDLLDYLETAMTTDERQVIAFSSARSFLSQVENVNPTGCVVLDVNMPEMDGLELQAKLNEMKFALPIIFLTAHAEVPMAVKAMQAGAVDFIQKPVQPEELINCISRVINTPQTKLPSAEETDFIKKTVAELTPREREVMTLIVKGASNKEAAQSLDISPRTVEIYRATVMRKMDSANLPDLVRKAIAIGM</sequence>
<dbReference type="Gene3D" id="3.40.50.2300">
    <property type="match status" value="1"/>
</dbReference>
<feature type="domain" description="Response regulatory" evidence="8">
    <location>
        <begin position="5"/>
        <end position="120"/>
    </location>
</feature>
<dbReference type="Gene3D" id="1.10.10.10">
    <property type="entry name" value="Winged helix-like DNA-binding domain superfamily/Winged helix DNA-binding domain"/>
    <property type="match status" value="1"/>
</dbReference>
<dbReference type="InterPro" id="IPR001789">
    <property type="entry name" value="Sig_transdc_resp-reg_receiver"/>
</dbReference>
<evidence type="ECO:0000256" key="4">
    <source>
        <dbReference type="ARBA" id="ARBA00023125"/>
    </source>
</evidence>
<gene>
    <name evidence="9" type="primary">fixJ</name>
    <name evidence="9" type="ORF">GCM10011332_30890</name>
</gene>
<dbReference type="SUPFAM" id="SSF46894">
    <property type="entry name" value="C-terminal effector domain of the bipartite response regulators"/>
    <property type="match status" value="1"/>
</dbReference>
<dbReference type="SMART" id="SM00448">
    <property type="entry name" value="REC"/>
    <property type="match status" value="1"/>
</dbReference>
<dbReference type="PROSITE" id="PS50043">
    <property type="entry name" value="HTH_LUXR_2"/>
    <property type="match status" value="1"/>
</dbReference>
<feature type="domain" description="HTH luxR-type" evidence="7">
    <location>
        <begin position="136"/>
        <end position="201"/>
    </location>
</feature>
<keyword evidence="5" id="KW-0804">Transcription</keyword>
<dbReference type="SMART" id="SM00421">
    <property type="entry name" value="HTH_LUXR"/>
    <property type="match status" value="1"/>
</dbReference>
<reference evidence="9" key="2">
    <citation type="submission" date="2020-09" db="EMBL/GenBank/DDBJ databases">
        <authorList>
            <person name="Sun Q."/>
            <person name="Zhou Y."/>
        </authorList>
    </citation>
    <scope>NUCLEOTIDE SEQUENCE</scope>
    <source>
        <strain evidence="9">CGMCC 1.15254</strain>
    </source>
</reference>
<dbReference type="InterPro" id="IPR011006">
    <property type="entry name" value="CheY-like_superfamily"/>
</dbReference>
<dbReference type="InterPro" id="IPR000792">
    <property type="entry name" value="Tscrpt_reg_LuxR_C"/>
</dbReference>
<dbReference type="Pfam" id="PF00196">
    <property type="entry name" value="GerE"/>
    <property type="match status" value="1"/>
</dbReference>
<evidence type="ECO:0000259" key="7">
    <source>
        <dbReference type="PROSITE" id="PS50043"/>
    </source>
</evidence>
<dbReference type="PANTHER" id="PTHR44688:SF16">
    <property type="entry name" value="DNA-BINDING TRANSCRIPTIONAL ACTIVATOR DEVR_DOSR"/>
    <property type="match status" value="1"/>
</dbReference>
<protein>
    <submittedName>
        <fullName evidence="9">DNA-binding response regulator</fullName>
    </submittedName>
</protein>
<dbReference type="InterPro" id="IPR036388">
    <property type="entry name" value="WH-like_DNA-bd_sf"/>
</dbReference>
<keyword evidence="1 6" id="KW-0597">Phosphoprotein</keyword>
<evidence type="ECO:0000256" key="2">
    <source>
        <dbReference type="ARBA" id="ARBA00023012"/>
    </source>
</evidence>
<evidence type="ECO:0000256" key="6">
    <source>
        <dbReference type="PROSITE-ProRule" id="PRU00169"/>
    </source>
</evidence>
<dbReference type="Pfam" id="PF00072">
    <property type="entry name" value="Response_reg"/>
    <property type="match status" value="1"/>
</dbReference>
<dbReference type="EMBL" id="BMHV01000033">
    <property type="protein sequence ID" value="GGF74624.1"/>
    <property type="molecule type" value="Genomic_DNA"/>
</dbReference>
<dbReference type="AlphaFoldDB" id="A0A917C8C5"/>
<evidence type="ECO:0000313" key="9">
    <source>
        <dbReference type="EMBL" id="GGF74624.1"/>
    </source>
</evidence>
<dbReference type="GO" id="GO:0006355">
    <property type="term" value="P:regulation of DNA-templated transcription"/>
    <property type="evidence" value="ECO:0007669"/>
    <property type="project" value="InterPro"/>
</dbReference>
<dbReference type="RefSeq" id="WP_188666876.1">
    <property type="nucleotide sequence ID" value="NZ_BMHV01000033.1"/>
</dbReference>
<comment type="caution">
    <text evidence="9">The sequence shown here is derived from an EMBL/GenBank/DDBJ whole genome shotgun (WGS) entry which is preliminary data.</text>
</comment>
<keyword evidence="4 9" id="KW-0238">DNA-binding</keyword>
<dbReference type="PROSITE" id="PS50110">
    <property type="entry name" value="RESPONSE_REGULATORY"/>
    <property type="match status" value="1"/>
</dbReference>
<keyword evidence="10" id="KW-1185">Reference proteome</keyword>
<dbReference type="GO" id="GO:0003677">
    <property type="term" value="F:DNA binding"/>
    <property type="evidence" value="ECO:0007669"/>
    <property type="project" value="UniProtKB-KW"/>
</dbReference>
<name>A0A917C8C5_9PROT</name>
<keyword evidence="2" id="KW-0902">Two-component regulatory system</keyword>
<evidence type="ECO:0000256" key="1">
    <source>
        <dbReference type="ARBA" id="ARBA00022553"/>
    </source>
</evidence>
<dbReference type="Proteomes" id="UP000632498">
    <property type="component" value="Unassembled WGS sequence"/>
</dbReference>
<feature type="modified residue" description="4-aspartylphosphate" evidence="6">
    <location>
        <position position="55"/>
    </location>
</feature>
<dbReference type="SUPFAM" id="SSF52172">
    <property type="entry name" value="CheY-like"/>
    <property type="match status" value="1"/>
</dbReference>
<evidence type="ECO:0000256" key="5">
    <source>
        <dbReference type="ARBA" id="ARBA00023163"/>
    </source>
</evidence>
<dbReference type="GO" id="GO:0000160">
    <property type="term" value="P:phosphorelay signal transduction system"/>
    <property type="evidence" value="ECO:0007669"/>
    <property type="project" value="UniProtKB-KW"/>
</dbReference>
<dbReference type="CDD" id="cd06170">
    <property type="entry name" value="LuxR_C_like"/>
    <property type="match status" value="1"/>
</dbReference>
<dbReference type="InterPro" id="IPR016032">
    <property type="entry name" value="Sig_transdc_resp-reg_C-effctor"/>
</dbReference>
<evidence type="ECO:0000256" key="3">
    <source>
        <dbReference type="ARBA" id="ARBA00023015"/>
    </source>
</evidence>
<evidence type="ECO:0000313" key="10">
    <source>
        <dbReference type="Proteomes" id="UP000632498"/>
    </source>
</evidence>
<dbReference type="PRINTS" id="PR00038">
    <property type="entry name" value="HTHLUXR"/>
</dbReference>
<dbReference type="FunFam" id="3.40.50.2300:FF:000018">
    <property type="entry name" value="DNA-binding transcriptional regulator NtrC"/>
    <property type="match status" value="1"/>
</dbReference>
<evidence type="ECO:0000259" key="8">
    <source>
        <dbReference type="PROSITE" id="PS50110"/>
    </source>
</evidence>
<dbReference type="PANTHER" id="PTHR44688">
    <property type="entry name" value="DNA-BINDING TRANSCRIPTIONAL ACTIVATOR DEVR_DOSR"/>
    <property type="match status" value="1"/>
</dbReference>
<keyword evidence="3" id="KW-0805">Transcription regulation</keyword>
<accession>A0A917C8C5</accession>
<proteinExistence type="predicted"/>
<reference evidence="9" key="1">
    <citation type="journal article" date="2014" name="Int. J. Syst. Evol. Microbiol.">
        <title>Complete genome sequence of Corynebacterium casei LMG S-19264T (=DSM 44701T), isolated from a smear-ripened cheese.</title>
        <authorList>
            <consortium name="US DOE Joint Genome Institute (JGI-PGF)"/>
            <person name="Walter F."/>
            <person name="Albersmeier A."/>
            <person name="Kalinowski J."/>
            <person name="Ruckert C."/>
        </authorList>
    </citation>
    <scope>NUCLEOTIDE SEQUENCE</scope>
    <source>
        <strain evidence="9">CGMCC 1.15254</strain>
    </source>
</reference>
<organism evidence="9 10">
    <name type="scientific">Terasakiella brassicae</name>
    <dbReference type="NCBI Taxonomy" id="1634917"/>
    <lineage>
        <taxon>Bacteria</taxon>
        <taxon>Pseudomonadati</taxon>
        <taxon>Pseudomonadota</taxon>
        <taxon>Alphaproteobacteria</taxon>
        <taxon>Rhodospirillales</taxon>
        <taxon>Terasakiellaceae</taxon>
        <taxon>Terasakiella</taxon>
    </lineage>
</organism>